<proteinExistence type="predicted"/>
<dbReference type="KEGG" id="mfc:BRM9_1068"/>
<name>A0A089ZV63_METFO</name>
<dbReference type="Gene3D" id="3.40.1190.20">
    <property type="match status" value="1"/>
</dbReference>
<evidence type="ECO:0000313" key="2">
    <source>
        <dbReference type="EMBL" id="AIS31884.1"/>
    </source>
</evidence>
<dbReference type="OrthoDB" id="43786at2157"/>
<dbReference type="GO" id="GO:0009228">
    <property type="term" value="P:thiamine biosynthetic process"/>
    <property type="evidence" value="ECO:0007669"/>
    <property type="project" value="InterPro"/>
</dbReference>
<dbReference type="InterPro" id="IPR004399">
    <property type="entry name" value="HMP/HMP-P_kinase_dom"/>
</dbReference>
<evidence type="ECO:0000259" key="1">
    <source>
        <dbReference type="Pfam" id="PF08543"/>
    </source>
</evidence>
<dbReference type="GO" id="GO:0005829">
    <property type="term" value="C:cytosol"/>
    <property type="evidence" value="ECO:0007669"/>
    <property type="project" value="TreeGrafter"/>
</dbReference>
<dbReference type="InterPro" id="IPR029056">
    <property type="entry name" value="Ribokinase-like"/>
</dbReference>
<protein>
    <submittedName>
        <fullName evidence="2">Phosphomethylpyrimidine kinase ThiD1</fullName>
    </submittedName>
</protein>
<organism evidence="2 3">
    <name type="scientific">Methanobacterium formicicum</name>
    <dbReference type="NCBI Taxonomy" id="2162"/>
    <lineage>
        <taxon>Archaea</taxon>
        <taxon>Methanobacteriati</taxon>
        <taxon>Methanobacteriota</taxon>
        <taxon>Methanomada group</taxon>
        <taxon>Methanobacteria</taxon>
        <taxon>Methanobacteriales</taxon>
        <taxon>Methanobacteriaceae</taxon>
        <taxon>Methanobacterium</taxon>
    </lineage>
</organism>
<dbReference type="PANTHER" id="PTHR20858:SF17">
    <property type="entry name" value="HYDROXYMETHYLPYRIMIDINE_PHOSPHOMETHYLPYRIMIDINE KINASE THI20-RELATED"/>
    <property type="match status" value="1"/>
</dbReference>
<dbReference type="PANTHER" id="PTHR20858">
    <property type="entry name" value="PHOSPHOMETHYLPYRIMIDINE KINASE"/>
    <property type="match status" value="1"/>
</dbReference>
<dbReference type="GO" id="GO:0008972">
    <property type="term" value="F:phosphomethylpyrimidine kinase activity"/>
    <property type="evidence" value="ECO:0007669"/>
    <property type="project" value="InterPro"/>
</dbReference>
<dbReference type="Proteomes" id="UP000029661">
    <property type="component" value="Chromosome"/>
</dbReference>
<accession>A0A089ZV63</accession>
<dbReference type="GO" id="GO:0008902">
    <property type="term" value="F:hydroxymethylpyrimidine kinase activity"/>
    <property type="evidence" value="ECO:0007669"/>
    <property type="project" value="TreeGrafter"/>
</dbReference>
<dbReference type="AlphaFoldDB" id="A0A089ZV63"/>
<feature type="domain" description="Pyridoxamine kinase/Phosphomethylpyrimidine kinase" evidence="1">
    <location>
        <begin position="10"/>
        <end position="236"/>
    </location>
</feature>
<dbReference type="EMBL" id="CP006933">
    <property type="protein sequence ID" value="AIS31884.1"/>
    <property type="molecule type" value="Genomic_DNA"/>
</dbReference>
<keyword evidence="2" id="KW-0808">Transferase</keyword>
<sequence>MTALSIAGFDPSGGAGILADVKTFQSLGIYPTAVITALTAQNVNRVDGVEPVNTAFVSKQIDMIMEGARIQHAKTGMLYSAEMVEMVARQVQEYQLKLVVDPVLVAGSGGDLSQEDLVEALRKHLLPVAELTTPNVYEAEALTGMEIVSEDDACEAATKLGKICPTVVTGGHLKGRDIFYKDSLHFIEGEIIKSINTHGSGCTYSAAITAYRAQGMDLRESIRKASDYTKKAIEHGEYGTLNQMWQQCP</sequence>
<dbReference type="SUPFAM" id="SSF53613">
    <property type="entry name" value="Ribokinase-like"/>
    <property type="match status" value="1"/>
</dbReference>
<dbReference type="STRING" id="2162.BRM9_1068"/>
<dbReference type="RefSeq" id="WP_048085068.1">
    <property type="nucleotide sequence ID" value="NZ_CP006933.1"/>
</dbReference>
<evidence type="ECO:0000313" key="3">
    <source>
        <dbReference type="Proteomes" id="UP000029661"/>
    </source>
</evidence>
<dbReference type="CDD" id="cd01169">
    <property type="entry name" value="HMPP_kinase"/>
    <property type="match status" value="1"/>
</dbReference>
<dbReference type="Pfam" id="PF08543">
    <property type="entry name" value="Phos_pyr_kin"/>
    <property type="match status" value="1"/>
</dbReference>
<reference evidence="2 3" key="1">
    <citation type="submission" date="2013-12" db="EMBL/GenBank/DDBJ databases">
        <title>The complete genome sequence of Methanobacterium sp. BRM9.</title>
        <authorList>
            <consortium name="Pastoral Greenhouse Gas Research Consortium"/>
            <person name="Kelly W.J."/>
            <person name="Leahy S.C."/>
            <person name="Perry R."/>
            <person name="Li D."/>
            <person name="Altermann E."/>
            <person name="Lambie S.C."/>
            <person name="Attwood G.T."/>
        </authorList>
    </citation>
    <scope>NUCLEOTIDE SEQUENCE [LARGE SCALE GENOMIC DNA]</scope>
    <source>
        <strain evidence="2 3">BRM9</strain>
    </source>
</reference>
<dbReference type="NCBIfam" id="TIGR00097">
    <property type="entry name" value="HMP-P_kinase"/>
    <property type="match status" value="1"/>
</dbReference>
<keyword evidence="2" id="KW-0418">Kinase</keyword>
<dbReference type="GeneID" id="24792224"/>
<dbReference type="InterPro" id="IPR013749">
    <property type="entry name" value="PM/HMP-P_kinase-1"/>
</dbReference>
<gene>
    <name evidence="2" type="primary">thiD1</name>
    <name evidence="2" type="ORF">BRM9_1068</name>
</gene>